<keyword evidence="17" id="KW-1185">Reference proteome</keyword>
<keyword evidence="9" id="KW-0862">Zinc</keyword>
<dbReference type="GO" id="GO:0032153">
    <property type="term" value="C:cell division site"/>
    <property type="evidence" value="ECO:0007669"/>
    <property type="project" value="TreeGrafter"/>
</dbReference>
<evidence type="ECO:0000259" key="14">
    <source>
        <dbReference type="PROSITE" id="PS50006"/>
    </source>
</evidence>
<evidence type="ECO:0000256" key="4">
    <source>
        <dbReference type="ARBA" id="ARBA00022490"/>
    </source>
</evidence>
<dbReference type="InterPro" id="IPR008984">
    <property type="entry name" value="SMAD_FHA_dom_sf"/>
</dbReference>
<evidence type="ECO:0000313" key="17">
    <source>
        <dbReference type="Proteomes" id="UP000398389"/>
    </source>
</evidence>
<dbReference type="InterPro" id="IPR000253">
    <property type="entry name" value="FHA_dom"/>
</dbReference>
<dbReference type="SUPFAM" id="SSF57850">
    <property type="entry name" value="RING/U-box"/>
    <property type="match status" value="1"/>
</dbReference>
<keyword evidence="8" id="KW-0833">Ubl conjugation pathway</keyword>
<dbReference type="RefSeq" id="XP_031856664.1">
    <property type="nucleotide sequence ID" value="XM_032000773.1"/>
</dbReference>
<feature type="region of interest" description="Disordered" evidence="13">
    <location>
        <begin position="153"/>
        <end position="261"/>
    </location>
</feature>
<dbReference type="GO" id="GO:0008270">
    <property type="term" value="F:zinc ion binding"/>
    <property type="evidence" value="ECO:0007669"/>
    <property type="project" value="UniProtKB-KW"/>
</dbReference>
<feature type="compositionally biased region" description="Low complexity" evidence="13">
    <location>
        <begin position="131"/>
        <end position="140"/>
    </location>
</feature>
<reference evidence="16 17" key="1">
    <citation type="submission" date="2019-09" db="EMBL/GenBank/DDBJ databases">
        <authorList>
            <person name="Brejova B."/>
        </authorList>
    </citation>
    <scope>NUCLEOTIDE SEQUENCE [LARGE SCALE GENOMIC DNA]</scope>
</reference>
<proteinExistence type="inferred from homology"/>
<keyword evidence="5" id="KW-0808">Transferase</keyword>
<evidence type="ECO:0000313" key="16">
    <source>
        <dbReference type="EMBL" id="VVT58144.1"/>
    </source>
</evidence>
<evidence type="ECO:0000256" key="9">
    <source>
        <dbReference type="ARBA" id="ARBA00022833"/>
    </source>
</evidence>
<comment type="subcellular location">
    <subcellularLocation>
        <location evidence="2">Cytoplasm</location>
    </subcellularLocation>
</comment>
<feature type="region of interest" description="Disordered" evidence="13">
    <location>
        <begin position="1"/>
        <end position="87"/>
    </location>
</feature>
<evidence type="ECO:0000256" key="11">
    <source>
        <dbReference type="ARBA" id="ARBA00061209"/>
    </source>
</evidence>
<dbReference type="Pfam" id="PF00498">
    <property type="entry name" value="FHA"/>
    <property type="match status" value="1"/>
</dbReference>
<dbReference type="Gene3D" id="3.30.40.10">
    <property type="entry name" value="Zinc/RING finger domain, C3HC4 (zinc finger)"/>
    <property type="match status" value="1"/>
</dbReference>
<keyword evidence="4" id="KW-0963">Cytoplasm</keyword>
<dbReference type="Pfam" id="PF17123">
    <property type="entry name" value="zf-RING_11"/>
    <property type="match status" value="1"/>
</dbReference>
<dbReference type="InterPro" id="IPR013083">
    <property type="entry name" value="Znf_RING/FYVE/PHD"/>
</dbReference>
<evidence type="ECO:0000256" key="13">
    <source>
        <dbReference type="SAM" id="MobiDB-lite"/>
    </source>
</evidence>
<protein>
    <recommendedName>
        <fullName evidence="3">RING-type E3 ubiquitin transferase</fullName>
        <ecNumber evidence="3">2.3.2.27</ecNumber>
    </recommendedName>
</protein>
<dbReference type="OrthoDB" id="687730at2759"/>
<dbReference type="EC" id="2.3.2.27" evidence="3"/>
<feature type="compositionally biased region" description="Low complexity" evidence="13">
    <location>
        <begin position="153"/>
        <end position="181"/>
    </location>
</feature>
<dbReference type="GeneID" id="43584873"/>
<dbReference type="SMART" id="SM00240">
    <property type="entry name" value="FHA"/>
    <property type="match status" value="1"/>
</dbReference>
<feature type="compositionally biased region" description="Low complexity" evidence="13">
    <location>
        <begin position="13"/>
        <end position="33"/>
    </location>
</feature>
<dbReference type="Gene3D" id="2.60.200.20">
    <property type="match status" value="1"/>
</dbReference>
<dbReference type="InterPro" id="IPR042823">
    <property type="entry name" value="Dma1/Dma2_RING-H2"/>
</dbReference>
<evidence type="ECO:0000256" key="5">
    <source>
        <dbReference type="ARBA" id="ARBA00022679"/>
    </source>
</evidence>
<name>A0A5E8C310_9ASCO</name>
<dbReference type="GO" id="GO:0061630">
    <property type="term" value="F:ubiquitin protein ligase activity"/>
    <property type="evidence" value="ECO:0007669"/>
    <property type="project" value="UniProtKB-EC"/>
</dbReference>
<evidence type="ECO:0000256" key="1">
    <source>
        <dbReference type="ARBA" id="ARBA00000900"/>
    </source>
</evidence>
<evidence type="ECO:0000256" key="8">
    <source>
        <dbReference type="ARBA" id="ARBA00022786"/>
    </source>
</evidence>
<dbReference type="SUPFAM" id="SSF49879">
    <property type="entry name" value="SMAD/FHA domain"/>
    <property type="match status" value="1"/>
</dbReference>
<keyword evidence="10" id="KW-0131">Cell cycle</keyword>
<dbReference type="InterPro" id="IPR001841">
    <property type="entry name" value="Znf_RING"/>
</dbReference>
<feature type="domain" description="FHA" evidence="14">
    <location>
        <begin position="327"/>
        <end position="388"/>
    </location>
</feature>
<dbReference type="PROSITE" id="PS50006">
    <property type="entry name" value="FHA_DOMAIN"/>
    <property type="match status" value="1"/>
</dbReference>
<feature type="domain" description="RING-type" evidence="15">
    <location>
        <begin position="462"/>
        <end position="506"/>
    </location>
</feature>
<dbReference type="GO" id="GO:0006511">
    <property type="term" value="P:ubiquitin-dependent protein catabolic process"/>
    <property type="evidence" value="ECO:0007669"/>
    <property type="project" value="TreeGrafter"/>
</dbReference>
<accession>A0A5E8C310</accession>
<feature type="region of interest" description="Disordered" evidence="13">
    <location>
        <begin position="120"/>
        <end position="140"/>
    </location>
</feature>
<evidence type="ECO:0000259" key="15">
    <source>
        <dbReference type="PROSITE" id="PS50089"/>
    </source>
</evidence>
<dbReference type="GO" id="GO:0016567">
    <property type="term" value="P:protein ubiquitination"/>
    <property type="evidence" value="ECO:0007669"/>
    <property type="project" value="TreeGrafter"/>
</dbReference>
<dbReference type="CDD" id="cd16458">
    <property type="entry name" value="RING-H2_Dmap-like"/>
    <property type="match status" value="1"/>
</dbReference>
<evidence type="ECO:0000256" key="2">
    <source>
        <dbReference type="ARBA" id="ARBA00004496"/>
    </source>
</evidence>
<evidence type="ECO:0000256" key="7">
    <source>
        <dbReference type="ARBA" id="ARBA00022771"/>
    </source>
</evidence>
<gene>
    <name evidence="16" type="ORF">SAPINGB_P006059</name>
</gene>
<dbReference type="Proteomes" id="UP000398389">
    <property type="component" value="Unassembled WGS sequence"/>
</dbReference>
<evidence type="ECO:0000256" key="12">
    <source>
        <dbReference type="PROSITE-ProRule" id="PRU00175"/>
    </source>
</evidence>
<dbReference type="GO" id="GO:0005829">
    <property type="term" value="C:cytosol"/>
    <property type="evidence" value="ECO:0007669"/>
    <property type="project" value="TreeGrafter"/>
</dbReference>
<dbReference type="GO" id="GO:0000151">
    <property type="term" value="C:ubiquitin ligase complex"/>
    <property type="evidence" value="ECO:0007669"/>
    <property type="project" value="TreeGrafter"/>
</dbReference>
<dbReference type="AlphaFoldDB" id="A0A5E8C310"/>
<dbReference type="PANTHER" id="PTHR15067">
    <property type="entry name" value="E3 UBIQUITIN-PROTEIN LIGASE RNF8"/>
    <property type="match status" value="1"/>
</dbReference>
<dbReference type="PANTHER" id="PTHR15067:SF7">
    <property type="entry name" value="E3 UBIQUITIN-PROTEIN LIGASE DMA1-RELATED"/>
    <property type="match status" value="1"/>
</dbReference>
<keyword evidence="7 12" id="KW-0863">Zinc-finger</keyword>
<feature type="compositionally biased region" description="Low complexity" evidence="13">
    <location>
        <begin position="190"/>
        <end position="252"/>
    </location>
</feature>
<dbReference type="PROSITE" id="PS50089">
    <property type="entry name" value="ZF_RING_2"/>
    <property type="match status" value="1"/>
</dbReference>
<sequence length="527" mass="54471">MATPSKDNLIPQASSSPASPLLASTSPASSVPTELPQSINMKPGDVTNDDSTRLYDLQATATPPPPGEAQLAAALEDSAGTPVGGGPLSGPSDLAGVVVVANASSAALGYAVAAAALSSPPAKCGGDDTTGDNNEGNNNQEITNTITATATTTTTTTTNNINNNNNNNISTSQEESRPSSSDMDIDMDEASQAASPSRPPSSSNIINTAATVTPAGTGAARENGAAVESSGTATSSSASGASAGAGAGEQTSPSVASAGTQASAEVEAEVAAASSTSSASAAAAAAAASAEEYPYSIRLTPYIDHSSPGPTGYIPTVERTAKNGMVFRVGRLTDKSEGAAATRPEHAPVVFRSKVVSRSHAQLTVTDGQWYVQDVKSSSGTFLNHVRLSPQYQQSAPFPLRDGDVLQLGMDFRGGTEELYKCIKVRVEVNRSWQRRANNFNVNALSTLKNLQAINPNDLQECAICLFPVAPCQALFVSPCTHSWHYKCIRPLVIKAYPHFLCPNCRAMCDLEAEIESPDLSHLKVKE</sequence>
<dbReference type="FunFam" id="3.30.40.10:FF:000426">
    <property type="entry name" value="DMA1p Ubiquitin-protein ligase (E3)"/>
    <property type="match status" value="1"/>
</dbReference>
<comment type="similarity">
    <text evidence="11">Belongs to the DMA1 family.</text>
</comment>
<evidence type="ECO:0000256" key="10">
    <source>
        <dbReference type="ARBA" id="ARBA00023306"/>
    </source>
</evidence>
<evidence type="ECO:0000256" key="6">
    <source>
        <dbReference type="ARBA" id="ARBA00022723"/>
    </source>
</evidence>
<dbReference type="GO" id="GO:1901991">
    <property type="term" value="P:negative regulation of mitotic cell cycle phase transition"/>
    <property type="evidence" value="ECO:0007669"/>
    <property type="project" value="UniProtKB-ARBA"/>
</dbReference>
<keyword evidence="6" id="KW-0479">Metal-binding</keyword>
<dbReference type="EMBL" id="CABVLU010000005">
    <property type="protein sequence ID" value="VVT58144.1"/>
    <property type="molecule type" value="Genomic_DNA"/>
</dbReference>
<organism evidence="16 17">
    <name type="scientific">Magnusiomyces paraingens</name>
    <dbReference type="NCBI Taxonomy" id="2606893"/>
    <lineage>
        <taxon>Eukaryota</taxon>
        <taxon>Fungi</taxon>
        <taxon>Dikarya</taxon>
        <taxon>Ascomycota</taxon>
        <taxon>Saccharomycotina</taxon>
        <taxon>Dipodascomycetes</taxon>
        <taxon>Dipodascales</taxon>
        <taxon>Dipodascaceae</taxon>
        <taxon>Magnusiomyces</taxon>
    </lineage>
</organism>
<comment type="catalytic activity">
    <reaction evidence="1">
        <text>S-ubiquitinyl-[E2 ubiquitin-conjugating enzyme]-L-cysteine + [acceptor protein]-L-lysine = [E2 ubiquitin-conjugating enzyme]-L-cysteine + N(6)-ubiquitinyl-[acceptor protein]-L-lysine.</text>
        <dbReference type="EC" id="2.3.2.27"/>
    </reaction>
</comment>
<evidence type="ECO:0000256" key="3">
    <source>
        <dbReference type="ARBA" id="ARBA00012483"/>
    </source>
</evidence>